<sequence>IEIIIIINEWKSH</sequence>
<protein>
    <submittedName>
        <fullName evidence="2">Uncharacterized protein</fullName>
    </submittedName>
</protein>
<evidence type="ECO:0000313" key="1">
    <source>
        <dbReference type="Proteomes" id="UP000887579"/>
    </source>
</evidence>
<dbReference type="WBParaSite" id="ES5_v2.g15988.t1">
    <property type="protein sequence ID" value="ES5_v2.g15988.t1"/>
    <property type="gene ID" value="ES5_v2.g15988"/>
</dbReference>
<evidence type="ECO:0000313" key="2">
    <source>
        <dbReference type="WBParaSite" id="ES5_v2.g15988.t1"/>
    </source>
</evidence>
<organism evidence="1 2">
    <name type="scientific">Panagrolaimus sp. ES5</name>
    <dbReference type="NCBI Taxonomy" id="591445"/>
    <lineage>
        <taxon>Eukaryota</taxon>
        <taxon>Metazoa</taxon>
        <taxon>Ecdysozoa</taxon>
        <taxon>Nematoda</taxon>
        <taxon>Chromadorea</taxon>
        <taxon>Rhabditida</taxon>
        <taxon>Tylenchina</taxon>
        <taxon>Panagrolaimomorpha</taxon>
        <taxon>Panagrolaimoidea</taxon>
        <taxon>Panagrolaimidae</taxon>
        <taxon>Panagrolaimus</taxon>
    </lineage>
</organism>
<reference evidence="2" key="1">
    <citation type="submission" date="2022-11" db="UniProtKB">
        <authorList>
            <consortium name="WormBaseParasite"/>
        </authorList>
    </citation>
    <scope>IDENTIFICATION</scope>
</reference>
<dbReference type="Proteomes" id="UP000887579">
    <property type="component" value="Unplaced"/>
</dbReference>
<name>A0AC34FF87_9BILA</name>
<proteinExistence type="predicted"/>
<accession>A0AC34FF87</accession>